<dbReference type="UniPathway" id="UPA00958"/>
<feature type="domain" description="3-deoxy-D-manno-octulosonic-acid transferase N-terminal" evidence="11">
    <location>
        <begin position="34"/>
        <end position="207"/>
    </location>
</feature>
<evidence type="ECO:0000256" key="7">
    <source>
        <dbReference type="ARBA" id="ARBA00049183"/>
    </source>
</evidence>
<dbReference type="Gene3D" id="3.40.50.2000">
    <property type="entry name" value="Glycogen Phosphorylase B"/>
    <property type="match status" value="1"/>
</dbReference>
<protein>
    <recommendedName>
        <fullName evidence="4 10">3-deoxy-D-manno-octulosonic acid transferase</fullName>
        <shortName evidence="10">Kdo transferase</shortName>
        <ecNumber evidence="3 10">2.4.99.12</ecNumber>
    </recommendedName>
    <alternativeName>
        <fullName evidence="6 10">Lipid IV(A) 3-deoxy-D-manno-octulosonic acid transferase</fullName>
    </alternativeName>
</protein>
<evidence type="ECO:0000256" key="4">
    <source>
        <dbReference type="ARBA" id="ARBA00019077"/>
    </source>
</evidence>
<dbReference type="GO" id="GO:0009245">
    <property type="term" value="P:lipid A biosynthetic process"/>
    <property type="evidence" value="ECO:0007669"/>
    <property type="project" value="TreeGrafter"/>
</dbReference>
<dbReference type="STRING" id="195913.SAMN04488004_10611"/>
<feature type="active site" description="Proton acceptor" evidence="8">
    <location>
        <position position="61"/>
    </location>
</feature>
<comment type="similarity">
    <text evidence="10">Belongs to the glycosyltransferase group 1 family.</text>
</comment>
<name>A0A1I4E907_9RHOB</name>
<evidence type="ECO:0000256" key="3">
    <source>
        <dbReference type="ARBA" id="ARBA00012621"/>
    </source>
</evidence>
<comment type="function">
    <text evidence="1 10">Involved in lipopolysaccharide (LPS) biosynthesis. Catalyzes the transfer of 3-deoxy-D-manno-octulosonate (Kdo) residue(s) from CMP-Kdo to lipid IV(A), the tetraacyldisaccharide-1,4'-bisphosphate precursor of lipid A.</text>
</comment>
<evidence type="ECO:0000313" key="12">
    <source>
        <dbReference type="EMBL" id="SFL00671.1"/>
    </source>
</evidence>
<dbReference type="Proteomes" id="UP000199550">
    <property type="component" value="Unassembled WGS sequence"/>
</dbReference>
<dbReference type="GO" id="GO:0043842">
    <property type="term" value="F:Kdo transferase activity"/>
    <property type="evidence" value="ECO:0007669"/>
    <property type="project" value="UniProtKB-EC"/>
</dbReference>
<sequence length="421" mass="44445">MALRVYGRVANVAAPLLFRRVRDRLIAHGTAPARTRERLGHATLPRPAGRLIWFHGASVGESLSALPVIAALLDQPDAPTILVTSGTATSAQILAQRLPQGCIHQFAPLDSAAALRRFNAHWQPDLLVLMESEIWPQMIATAPCPVVLLNARLSPRALARWQKLGASAGWLLGQLTLIIAQTEAVATGLRSLGVTPGRIRTGANLKAAAAPPSADPNTLAQMNSALGPRPRWLAASTHAGEETLLLDVHKALLATSPDLCLILAPRHPDRADRIAQLIADAGLTLTRRSDGDTPTAQVYLADTLGEMGLWYRTAPLTFIGGSLTPNGGHNPWEAAPLGTALLTGANLNNCAADWHMLAEARGATSGLKPQQLTDALRTMLNDPQIARDMASNAAACAAAQKGDLARIAAELTALLPAKDTA</sequence>
<dbReference type="GO" id="GO:0009244">
    <property type="term" value="P:lipopolysaccharide core region biosynthetic process"/>
    <property type="evidence" value="ECO:0007669"/>
    <property type="project" value="UniProtKB-UniRule"/>
</dbReference>
<dbReference type="GO" id="GO:0005886">
    <property type="term" value="C:plasma membrane"/>
    <property type="evidence" value="ECO:0007669"/>
    <property type="project" value="UniProtKB-SubCell"/>
</dbReference>
<dbReference type="InterPro" id="IPR038107">
    <property type="entry name" value="Glycos_transf_N_sf"/>
</dbReference>
<keyword evidence="10" id="KW-0472">Membrane</keyword>
<dbReference type="InterPro" id="IPR039901">
    <property type="entry name" value="Kdotransferase"/>
</dbReference>
<evidence type="ECO:0000259" key="11">
    <source>
        <dbReference type="Pfam" id="PF04413"/>
    </source>
</evidence>
<comment type="subcellular location">
    <subcellularLocation>
        <location evidence="10">Cell membrane</location>
    </subcellularLocation>
</comment>
<evidence type="ECO:0000256" key="6">
    <source>
        <dbReference type="ARBA" id="ARBA00031445"/>
    </source>
</evidence>
<comment type="pathway">
    <text evidence="2 10">Bacterial outer membrane biogenesis; LPS core biosynthesis.</text>
</comment>
<keyword evidence="13" id="KW-1185">Reference proteome</keyword>
<reference evidence="12 13" key="1">
    <citation type="submission" date="2016-10" db="EMBL/GenBank/DDBJ databases">
        <authorList>
            <person name="de Groot N.N."/>
        </authorList>
    </citation>
    <scope>NUCLEOTIDE SEQUENCE [LARGE SCALE GENOMIC DNA]</scope>
    <source>
        <strain evidence="12 13">DSM 16199</strain>
    </source>
</reference>
<keyword evidence="10" id="KW-0448">Lipopolysaccharide biosynthesis</keyword>
<evidence type="ECO:0000256" key="1">
    <source>
        <dbReference type="ARBA" id="ARBA00003394"/>
    </source>
</evidence>
<dbReference type="InterPro" id="IPR007507">
    <property type="entry name" value="Glycos_transf_N"/>
</dbReference>
<dbReference type="Pfam" id="PF04413">
    <property type="entry name" value="Glycos_transf_N"/>
    <property type="match status" value="1"/>
</dbReference>
<proteinExistence type="inferred from homology"/>
<organism evidence="12 13">
    <name type="scientific">Loktanella salsilacus</name>
    <dbReference type="NCBI Taxonomy" id="195913"/>
    <lineage>
        <taxon>Bacteria</taxon>
        <taxon>Pseudomonadati</taxon>
        <taxon>Pseudomonadota</taxon>
        <taxon>Alphaproteobacteria</taxon>
        <taxon>Rhodobacterales</taxon>
        <taxon>Roseobacteraceae</taxon>
        <taxon>Loktanella</taxon>
    </lineage>
</organism>
<feature type="site" description="Transition state stabilizer" evidence="9">
    <location>
        <position position="131"/>
    </location>
</feature>
<dbReference type="PANTHER" id="PTHR42755:SF1">
    <property type="entry name" value="3-DEOXY-D-MANNO-OCTULOSONIC ACID TRANSFERASE, MITOCHONDRIAL-RELATED"/>
    <property type="match status" value="1"/>
</dbReference>
<dbReference type="Gene3D" id="3.40.50.11720">
    <property type="entry name" value="3-Deoxy-D-manno-octulosonic-acid transferase, N-terminal domain"/>
    <property type="match status" value="1"/>
</dbReference>
<accession>A0A1I4E907</accession>
<dbReference type="AlphaFoldDB" id="A0A1I4E907"/>
<evidence type="ECO:0000256" key="5">
    <source>
        <dbReference type="ARBA" id="ARBA00022679"/>
    </source>
</evidence>
<keyword evidence="5 10" id="KW-0808">Transferase</keyword>
<gene>
    <name evidence="12" type="ORF">SAMN04488004_10611</name>
</gene>
<dbReference type="EMBL" id="FOTF01000006">
    <property type="protein sequence ID" value="SFL00671.1"/>
    <property type="molecule type" value="Genomic_DNA"/>
</dbReference>
<evidence type="ECO:0000256" key="9">
    <source>
        <dbReference type="PIRSR" id="PIRSR639901-2"/>
    </source>
</evidence>
<evidence type="ECO:0000256" key="8">
    <source>
        <dbReference type="PIRSR" id="PIRSR639901-1"/>
    </source>
</evidence>
<evidence type="ECO:0000256" key="2">
    <source>
        <dbReference type="ARBA" id="ARBA00004713"/>
    </source>
</evidence>
<evidence type="ECO:0000313" key="13">
    <source>
        <dbReference type="Proteomes" id="UP000199550"/>
    </source>
</evidence>
<dbReference type="PANTHER" id="PTHR42755">
    <property type="entry name" value="3-DEOXY-MANNO-OCTULOSONATE CYTIDYLYLTRANSFERASE"/>
    <property type="match status" value="1"/>
</dbReference>
<feature type="site" description="Transition state stabilizer" evidence="9">
    <location>
        <position position="206"/>
    </location>
</feature>
<comment type="catalytic activity">
    <reaction evidence="7 10">
        <text>lipid IVA (E. coli) + CMP-3-deoxy-beta-D-manno-octulosonate = alpha-Kdo-(2-&gt;6)-lipid IVA (E. coli) + CMP + H(+)</text>
        <dbReference type="Rhea" id="RHEA:28066"/>
        <dbReference type="ChEBI" id="CHEBI:15378"/>
        <dbReference type="ChEBI" id="CHEBI:58603"/>
        <dbReference type="ChEBI" id="CHEBI:60364"/>
        <dbReference type="ChEBI" id="CHEBI:60377"/>
        <dbReference type="ChEBI" id="CHEBI:85987"/>
        <dbReference type="EC" id="2.4.99.12"/>
    </reaction>
</comment>
<dbReference type="EC" id="2.4.99.12" evidence="3 10"/>
<evidence type="ECO:0000256" key="10">
    <source>
        <dbReference type="RuleBase" id="RU365103"/>
    </source>
</evidence>
<dbReference type="SUPFAM" id="SSF53756">
    <property type="entry name" value="UDP-Glycosyltransferase/glycogen phosphorylase"/>
    <property type="match status" value="1"/>
</dbReference>
<keyword evidence="10" id="KW-1003">Cell membrane</keyword>